<evidence type="ECO:0000256" key="4">
    <source>
        <dbReference type="ARBA" id="ARBA00023136"/>
    </source>
</evidence>
<keyword evidence="4 5" id="KW-0472">Membrane</keyword>
<dbReference type="PANTHER" id="PTHR38452">
    <property type="entry name" value="UPF0756 MEMBRANE PROTEIN YEAL"/>
    <property type="match status" value="1"/>
</dbReference>
<dbReference type="AlphaFoldDB" id="A5N789"/>
<comment type="subcellular location">
    <subcellularLocation>
        <location evidence="5">Cell membrane</location>
        <topology evidence="5">Multi-pass membrane protein</topology>
    </subcellularLocation>
</comment>
<dbReference type="KEGG" id="ckl:CKL_1128"/>
<accession>A5N789</accession>
<comment type="caution">
    <text evidence="5">Lacks conserved residue(s) required for the propagation of feature annotation.</text>
</comment>
<keyword evidence="3 5" id="KW-1133">Transmembrane helix</keyword>
<evidence type="ECO:0000256" key="1">
    <source>
        <dbReference type="ARBA" id="ARBA00022475"/>
    </source>
</evidence>
<keyword evidence="1 5" id="KW-1003">Cell membrane</keyword>
<dbReference type="PANTHER" id="PTHR38452:SF1">
    <property type="entry name" value="UPF0756 MEMBRANE PROTEIN YEAL"/>
    <property type="match status" value="1"/>
</dbReference>
<protein>
    <recommendedName>
        <fullName evidence="5">UPF0756 membrane protein CKL_1128</fullName>
    </recommendedName>
</protein>
<dbReference type="STRING" id="431943.CKL_1128"/>
<keyword evidence="7" id="KW-1185">Reference proteome</keyword>
<dbReference type="Pfam" id="PF04284">
    <property type="entry name" value="DUF441"/>
    <property type="match status" value="1"/>
</dbReference>
<comment type="similarity">
    <text evidence="5">Belongs to the UPF0756 family.</text>
</comment>
<gene>
    <name evidence="6" type="ordered locus">CKL_1128</name>
</gene>
<reference evidence="6 7" key="1">
    <citation type="journal article" date="2008" name="Proc. Natl. Acad. Sci. U.S.A.">
        <title>The genome of Clostridium kluyveri, a strict anaerobe with unique metabolic features.</title>
        <authorList>
            <person name="Seedorf H."/>
            <person name="Fricke W.F."/>
            <person name="Veith B."/>
            <person name="Brueggemann H."/>
            <person name="Liesegang H."/>
            <person name="Strittmatter A."/>
            <person name="Miethke M."/>
            <person name="Buckel W."/>
            <person name="Hinderberger J."/>
            <person name="Li F."/>
            <person name="Hagemeier C."/>
            <person name="Thauer R.K."/>
            <person name="Gottschalk G."/>
        </authorList>
    </citation>
    <scope>NUCLEOTIDE SEQUENCE [LARGE SCALE GENOMIC DNA]</scope>
    <source>
        <strain evidence="7">ATCC 8527 / DSM 555 / NCIMB 10680</strain>
    </source>
</reference>
<feature type="transmembrane region" description="Helical" evidence="5">
    <location>
        <begin position="117"/>
        <end position="146"/>
    </location>
</feature>
<sequence length="154" mass="16312">MESTIILIIILTASVLGRANSVALATCFLLILKLLNADKFIFPYLQENGLFLGLVILIASILIPIADGKVSYISIRNVFTSWLGIFALLVSLFTTYLSGLGMNYLTIQGHSEIMPALILGAVIAAAFLGGVPVGPMITSGLIALGLKLFNKIGS</sequence>
<proteinExistence type="inferred from homology"/>
<dbReference type="eggNOG" id="COG2707">
    <property type="taxonomic scope" value="Bacteria"/>
</dbReference>
<organism evidence="6 7">
    <name type="scientific">Clostridium kluyveri (strain ATCC 8527 / DSM 555 / NBRC 12016 / NCIMB 10680 / K1)</name>
    <dbReference type="NCBI Taxonomy" id="431943"/>
    <lineage>
        <taxon>Bacteria</taxon>
        <taxon>Bacillati</taxon>
        <taxon>Bacillota</taxon>
        <taxon>Clostridia</taxon>
        <taxon>Eubacteriales</taxon>
        <taxon>Clostridiaceae</taxon>
        <taxon>Clostridium</taxon>
    </lineage>
</organism>
<dbReference type="InterPro" id="IPR007382">
    <property type="entry name" value="UPF0756_TM"/>
</dbReference>
<evidence type="ECO:0000313" key="6">
    <source>
        <dbReference type="EMBL" id="EDK33170.1"/>
    </source>
</evidence>
<feature type="transmembrane region" description="Helical" evidence="5">
    <location>
        <begin position="49"/>
        <end position="66"/>
    </location>
</feature>
<dbReference type="GO" id="GO:0005886">
    <property type="term" value="C:plasma membrane"/>
    <property type="evidence" value="ECO:0007669"/>
    <property type="project" value="UniProtKB-SubCell"/>
</dbReference>
<evidence type="ECO:0000256" key="2">
    <source>
        <dbReference type="ARBA" id="ARBA00022692"/>
    </source>
</evidence>
<name>A5N789_CLOK5</name>
<dbReference type="Proteomes" id="UP000002411">
    <property type="component" value="Chromosome"/>
</dbReference>
<keyword evidence="2 5" id="KW-0812">Transmembrane</keyword>
<feature type="transmembrane region" description="Helical" evidence="5">
    <location>
        <begin position="78"/>
        <end position="97"/>
    </location>
</feature>
<dbReference type="HOGENOM" id="CLU_125889_1_0_9"/>
<evidence type="ECO:0000256" key="5">
    <source>
        <dbReference type="HAMAP-Rule" id="MF_01874"/>
    </source>
</evidence>
<dbReference type="RefSeq" id="WP_012101507.1">
    <property type="nucleotide sequence ID" value="NC_009706.1"/>
</dbReference>
<dbReference type="HAMAP" id="MF_01874">
    <property type="entry name" value="UPF0756"/>
    <property type="match status" value="1"/>
</dbReference>
<dbReference type="EMBL" id="CP000673">
    <property type="protein sequence ID" value="EDK33170.1"/>
    <property type="molecule type" value="Genomic_DNA"/>
</dbReference>
<evidence type="ECO:0000256" key="3">
    <source>
        <dbReference type="ARBA" id="ARBA00022989"/>
    </source>
</evidence>
<evidence type="ECO:0000313" key="7">
    <source>
        <dbReference type="Proteomes" id="UP000002411"/>
    </source>
</evidence>